<comment type="caution">
    <text evidence="14">The sequence shown here is derived from an EMBL/GenBank/DDBJ whole genome shotgun (WGS) entry which is preliminary data.</text>
</comment>
<dbReference type="AlphaFoldDB" id="A0A4R2N3Z2"/>
<evidence type="ECO:0000256" key="5">
    <source>
        <dbReference type="ARBA" id="ARBA00022448"/>
    </source>
</evidence>
<evidence type="ECO:0000256" key="9">
    <source>
        <dbReference type="ARBA" id="ARBA00023139"/>
    </source>
</evidence>
<comment type="subcellular location">
    <subcellularLocation>
        <location evidence="1">Cell outer membrane</location>
        <topology evidence="1">Lipid-anchor</topology>
    </subcellularLocation>
</comment>
<keyword evidence="7" id="KW-0653">Protein transport</keyword>
<protein>
    <recommendedName>
        <fullName evidence="4">Outer-membrane lipoprotein LolB</fullName>
    </recommendedName>
</protein>
<evidence type="ECO:0000256" key="8">
    <source>
        <dbReference type="ARBA" id="ARBA00023136"/>
    </source>
</evidence>
<evidence type="ECO:0000313" key="15">
    <source>
        <dbReference type="Proteomes" id="UP000295182"/>
    </source>
</evidence>
<keyword evidence="6" id="KW-0732">Signal</keyword>
<dbReference type="Pfam" id="PF03550">
    <property type="entry name" value="LolB"/>
    <property type="match status" value="1"/>
</dbReference>
<dbReference type="SUPFAM" id="SSF89392">
    <property type="entry name" value="Prokaryotic lipoproteins and lipoprotein localization factors"/>
    <property type="match status" value="1"/>
</dbReference>
<evidence type="ECO:0000313" key="14">
    <source>
        <dbReference type="EMBL" id="TCP15060.1"/>
    </source>
</evidence>
<comment type="subunit">
    <text evidence="3">Monomer.</text>
</comment>
<name>A0A4R2N3Z2_9BURK</name>
<evidence type="ECO:0000256" key="12">
    <source>
        <dbReference type="ARBA" id="ARBA00023288"/>
    </source>
</evidence>
<evidence type="ECO:0000256" key="6">
    <source>
        <dbReference type="ARBA" id="ARBA00022729"/>
    </source>
</evidence>
<keyword evidence="5" id="KW-0813">Transport</keyword>
<keyword evidence="8" id="KW-0472">Membrane</keyword>
<dbReference type="InterPro" id="IPR029046">
    <property type="entry name" value="LolA/LolB/LppX"/>
</dbReference>
<reference evidence="14 15" key="1">
    <citation type="submission" date="2019-03" db="EMBL/GenBank/DDBJ databases">
        <title>Genomic Encyclopedia of Type Strains, Phase IV (KMG-IV): sequencing the most valuable type-strain genomes for metagenomic binning, comparative biology and taxonomic classification.</title>
        <authorList>
            <person name="Goeker M."/>
        </authorList>
    </citation>
    <scope>NUCLEOTIDE SEQUENCE [LARGE SCALE GENOMIC DNA]</scope>
    <source>
        <strain evidence="14 15">DSM 1837</strain>
    </source>
</reference>
<evidence type="ECO:0000256" key="3">
    <source>
        <dbReference type="ARBA" id="ARBA00011245"/>
    </source>
</evidence>
<evidence type="ECO:0000256" key="13">
    <source>
        <dbReference type="SAM" id="MobiDB-lite"/>
    </source>
</evidence>
<dbReference type="EMBL" id="SLXH01000026">
    <property type="protein sequence ID" value="TCP15060.1"/>
    <property type="molecule type" value="Genomic_DNA"/>
</dbReference>
<dbReference type="Proteomes" id="UP000295182">
    <property type="component" value="Unassembled WGS sequence"/>
</dbReference>
<dbReference type="Gene3D" id="2.50.20.10">
    <property type="entry name" value="Lipoprotein localisation LolA/LolB/LppX"/>
    <property type="match status" value="1"/>
</dbReference>
<feature type="region of interest" description="Disordered" evidence="13">
    <location>
        <begin position="1"/>
        <end position="20"/>
    </location>
</feature>
<dbReference type="InterPro" id="IPR004565">
    <property type="entry name" value="OM_lipoprot_LolB"/>
</dbReference>
<keyword evidence="9" id="KW-0564">Palmitate</keyword>
<evidence type="ECO:0000256" key="4">
    <source>
        <dbReference type="ARBA" id="ARBA00016202"/>
    </source>
</evidence>
<accession>A0A4R2N3Z2</accession>
<evidence type="ECO:0000256" key="10">
    <source>
        <dbReference type="ARBA" id="ARBA00023186"/>
    </source>
</evidence>
<keyword evidence="12 14" id="KW-0449">Lipoprotein</keyword>
<dbReference type="RefSeq" id="WP_119014103.1">
    <property type="nucleotide sequence ID" value="NZ_QXNC01000027.1"/>
</dbReference>
<gene>
    <name evidence="14" type="ORF">EV674_12657</name>
</gene>
<dbReference type="GO" id="GO:0015031">
    <property type="term" value="P:protein transport"/>
    <property type="evidence" value="ECO:0007669"/>
    <property type="project" value="UniProtKB-KW"/>
</dbReference>
<evidence type="ECO:0000256" key="11">
    <source>
        <dbReference type="ARBA" id="ARBA00023237"/>
    </source>
</evidence>
<organism evidence="14 15">
    <name type="scientific">Simplicispira metamorpha</name>
    <dbReference type="NCBI Taxonomy" id="80881"/>
    <lineage>
        <taxon>Bacteria</taxon>
        <taxon>Pseudomonadati</taxon>
        <taxon>Pseudomonadota</taxon>
        <taxon>Betaproteobacteria</taxon>
        <taxon>Burkholderiales</taxon>
        <taxon>Comamonadaceae</taxon>
        <taxon>Simplicispira</taxon>
    </lineage>
</organism>
<comment type="similarity">
    <text evidence="2">Belongs to the LolB family.</text>
</comment>
<sequence>MPCHSHRYNAAPGAAHPPHGKLARRRLAAVAVLAPLLALAGCSTPPSPTATSGALRTHWSGRLALQLEGQAAQSFSAAFELDGNPLHGELRLLSPFGNTLVQLDWKPGHARLHSGETTQESSSLEDLLEQATGAAIPVTALFSWLSGIPATSDGWHADLSAIGQGKMLAQRQTPEPRATLRITFER</sequence>
<dbReference type="GO" id="GO:0009279">
    <property type="term" value="C:cell outer membrane"/>
    <property type="evidence" value="ECO:0007669"/>
    <property type="project" value="UniProtKB-SubCell"/>
</dbReference>
<evidence type="ECO:0000256" key="1">
    <source>
        <dbReference type="ARBA" id="ARBA00004459"/>
    </source>
</evidence>
<evidence type="ECO:0000256" key="7">
    <source>
        <dbReference type="ARBA" id="ARBA00022927"/>
    </source>
</evidence>
<keyword evidence="15" id="KW-1185">Reference proteome</keyword>
<keyword evidence="10" id="KW-0143">Chaperone</keyword>
<keyword evidence="11" id="KW-0998">Cell outer membrane</keyword>
<proteinExistence type="inferred from homology"/>
<evidence type="ECO:0000256" key="2">
    <source>
        <dbReference type="ARBA" id="ARBA00009696"/>
    </source>
</evidence>
<dbReference type="OrthoDB" id="5296388at2"/>